<sequence>MSLSAAAWFISFLFPSSVPAWPQNICDVCAVPRNIRGSYGRDGCWFQDGHAACRHLSFAPHFRYSSKSSAICLPLPPHTIRAAGLSTLNLTRSPSDEDRDRGAYVAQTSKRQISCLLLPR</sequence>
<gene>
    <name evidence="2" type="ORF">BDZ83DRAFT_41384</name>
</gene>
<evidence type="ECO:0008006" key="4">
    <source>
        <dbReference type="Google" id="ProtNLM"/>
    </source>
</evidence>
<keyword evidence="3" id="KW-1185">Reference proteome</keyword>
<evidence type="ECO:0000313" key="2">
    <source>
        <dbReference type="EMBL" id="KAK1716662.1"/>
    </source>
</evidence>
<organism evidence="2 3">
    <name type="scientific">Glomerella acutata</name>
    <name type="common">Colletotrichum acutatum</name>
    <dbReference type="NCBI Taxonomy" id="27357"/>
    <lineage>
        <taxon>Eukaryota</taxon>
        <taxon>Fungi</taxon>
        <taxon>Dikarya</taxon>
        <taxon>Ascomycota</taxon>
        <taxon>Pezizomycotina</taxon>
        <taxon>Sordariomycetes</taxon>
        <taxon>Hypocreomycetidae</taxon>
        <taxon>Glomerellales</taxon>
        <taxon>Glomerellaceae</taxon>
        <taxon>Colletotrichum</taxon>
        <taxon>Colletotrichum acutatum species complex</taxon>
    </lineage>
</organism>
<comment type="caution">
    <text evidence="2">The sequence shown here is derived from an EMBL/GenBank/DDBJ whole genome shotgun (WGS) entry which is preliminary data.</text>
</comment>
<proteinExistence type="predicted"/>
<reference evidence="2" key="1">
    <citation type="submission" date="2021-12" db="EMBL/GenBank/DDBJ databases">
        <title>Comparative genomics, transcriptomics and evolutionary studies reveal genomic signatures of adaptation to plant cell wall in hemibiotrophic fungi.</title>
        <authorList>
            <consortium name="DOE Joint Genome Institute"/>
            <person name="Baroncelli R."/>
            <person name="Diaz J.F."/>
            <person name="Benocci T."/>
            <person name="Peng M."/>
            <person name="Battaglia E."/>
            <person name="Haridas S."/>
            <person name="Andreopoulos W."/>
            <person name="Labutti K."/>
            <person name="Pangilinan J."/>
            <person name="Floch G.L."/>
            <person name="Makela M.R."/>
            <person name="Henrissat B."/>
            <person name="Grigoriev I.V."/>
            <person name="Crouch J.A."/>
            <person name="De Vries R.P."/>
            <person name="Sukno S.A."/>
            <person name="Thon M.R."/>
        </authorList>
    </citation>
    <scope>NUCLEOTIDE SEQUENCE</scope>
    <source>
        <strain evidence="2">CBS 112980</strain>
    </source>
</reference>
<dbReference type="EMBL" id="JAHMHS010000114">
    <property type="protein sequence ID" value="KAK1716662.1"/>
    <property type="molecule type" value="Genomic_DNA"/>
</dbReference>
<accession>A0AAD8XAY8</accession>
<feature type="signal peptide" evidence="1">
    <location>
        <begin position="1"/>
        <end position="20"/>
    </location>
</feature>
<evidence type="ECO:0000313" key="3">
    <source>
        <dbReference type="Proteomes" id="UP001244207"/>
    </source>
</evidence>
<name>A0AAD8XAY8_GLOAC</name>
<dbReference type="AlphaFoldDB" id="A0AAD8XAY8"/>
<feature type="chain" id="PRO_5041980340" description="Secreted protein" evidence="1">
    <location>
        <begin position="21"/>
        <end position="120"/>
    </location>
</feature>
<dbReference type="RefSeq" id="XP_060360592.1">
    <property type="nucleotide sequence ID" value="XM_060502931.1"/>
</dbReference>
<protein>
    <recommendedName>
        <fullName evidence="4">Secreted protein</fullName>
    </recommendedName>
</protein>
<evidence type="ECO:0000256" key="1">
    <source>
        <dbReference type="SAM" id="SignalP"/>
    </source>
</evidence>
<dbReference type="GeneID" id="85386830"/>
<dbReference type="Proteomes" id="UP001244207">
    <property type="component" value="Unassembled WGS sequence"/>
</dbReference>
<keyword evidence="1" id="KW-0732">Signal</keyword>